<feature type="region of interest" description="Disordered" evidence="1">
    <location>
        <begin position="41"/>
        <end position="119"/>
    </location>
</feature>
<evidence type="ECO:0000256" key="1">
    <source>
        <dbReference type="SAM" id="MobiDB-lite"/>
    </source>
</evidence>
<feature type="compositionally biased region" description="Basic and acidic residues" evidence="1">
    <location>
        <begin position="89"/>
        <end position="106"/>
    </location>
</feature>
<reference evidence="2 3" key="1">
    <citation type="submission" date="2018-05" db="EMBL/GenBank/DDBJ databases">
        <title>Micromonosporas from Atacama Desert.</title>
        <authorList>
            <person name="Carro L."/>
            <person name="Golinska P."/>
            <person name="Klenk H.-P."/>
            <person name="Goodfellow M."/>
        </authorList>
    </citation>
    <scope>NUCLEOTIDE SEQUENCE [LARGE SCALE GENOMIC DNA]</scope>
    <source>
        <strain evidence="2 3">4G51</strain>
    </source>
</reference>
<name>A0A317DNY9_9ACTN</name>
<dbReference type="AlphaFoldDB" id="A0A317DNY9"/>
<dbReference type="EMBL" id="QGKS01000117">
    <property type="protein sequence ID" value="PWR16489.1"/>
    <property type="molecule type" value="Genomic_DNA"/>
</dbReference>
<organism evidence="2 3">
    <name type="scientific">Micromonospora sicca</name>
    <dbReference type="NCBI Taxonomy" id="2202420"/>
    <lineage>
        <taxon>Bacteria</taxon>
        <taxon>Bacillati</taxon>
        <taxon>Actinomycetota</taxon>
        <taxon>Actinomycetes</taxon>
        <taxon>Micromonosporales</taxon>
        <taxon>Micromonosporaceae</taxon>
        <taxon>Micromonospora</taxon>
    </lineage>
</organism>
<accession>A0A317DNY9</accession>
<evidence type="ECO:0000313" key="2">
    <source>
        <dbReference type="EMBL" id="PWR16489.1"/>
    </source>
</evidence>
<protein>
    <submittedName>
        <fullName evidence="2">Uncharacterized protein</fullName>
    </submittedName>
</protein>
<dbReference type="Proteomes" id="UP000246050">
    <property type="component" value="Unassembled WGS sequence"/>
</dbReference>
<evidence type="ECO:0000313" key="3">
    <source>
        <dbReference type="Proteomes" id="UP000246050"/>
    </source>
</evidence>
<proteinExistence type="predicted"/>
<comment type="caution">
    <text evidence="2">The sequence shown here is derived from an EMBL/GenBank/DDBJ whole genome shotgun (WGS) entry which is preliminary data.</text>
</comment>
<sequence length="119" mass="12048">MVNALAAIGHSVSQPPMVQSASGAGGPPEAIITGISTRMVYRPSVSGRNRDGRAQTPAQNDGHAGGDQAGPGQDRGDTEQYVAEVPVARPDHLGRGDDELTDDRAGQAHPGDAAVATGV</sequence>
<gene>
    <name evidence="2" type="ORF">DKT69_05320</name>
</gene>